<feature type="region of interest" description="Disordered" evidence="8">
    <location>
        <begin position="309"/>
        <end position="386"/>
    </location>
</feature>
<dbReference type="InterPro" id="IPR000719">
    <property type="entry name" value="Prot_kinase_dom"/>
</dbReference>
<dbReference type="EMBL" id="JAGSXH010000012">
    <property type="protein sequence ID" value="MBS2962485.1"/>
    <property type="molecule type" value="Genomic_DNA"/>
</dbReference>
<dbReference type="RefSeq" id="WP_211465197.1">
    <property type="nucleotide sequence ID" value="NZ_JAGSXH010000012.1"/>
</dbReference>
<comment type="caution">
    <text evidence="10">The sequence shown here is derived from an EMBL/GenBank/DDBJ whole genome shotgun (WGS) entry which is preliminary data.</text>
</comment>
<keyword evidence="5 10" id="KW-0418">Kinase</keyword>
<dbReference type="Proteomes" id="UP000677913">
    <property type="component" value="Unassembled WGS sequence"/>
</dbReference>
<feature type="non-terminal residue" evidence="10">
    <location>
        <position position="386"/>
    </location>
</feature>
<evidence type="ECO:0000256" key="6">
    <source>
        <dbReference type="ARBA" id="ARBA00022840"/>
    </source>
</evidence>
<dbReference type="SMART" id="SM00220">
    <property type="entry name" value="S_TKc"/>
    <property type="match status" value="1"/>
</dbReference>
<protein>
    <recommendedName>
        <fullName evidence="1">non-specific serine/threonine protein kinase</fullName>
        <ecNumber evidence="1">2.7.11.1</ecNumber>
    </recommendedName>
</protein>
<dbReference type="GO" id="GO:0005524">
    <property type="term" value="F:ATP binding"/>
    <property type="evidence" value="ECO:0007669"/>
    <property type="project" value="UniProtKB-UniRule"/>
</dbReference>
<feature type="compositionally biased region" description="Gly residues" evidence="8">
    <location>
        <begin position="351"/>
        <end position="364"/>
    </location>
</feature>
<dbReference type="PROSITE" id="PS00107">
    <property type="entry name" value="PROTEIN_KINASE_ATP"/>
    <property type="match status" value="1"/>
</dbReference>
<dbReference type="InterPro" id="IPR011009">
    <property type="entry name" value="Kinase-like_dom_sf"/>
</dbReference>
<dbReference type="PANTHER" id="PTHR43289:SF6">
    <property type="entry name" value="SERINE_THREONINE-PROTEIN KINASE NEKL-3"/>
    <property type="match status" value="1"/>
</dbReference>
<dbReference type="CDD" id="cd14014">
    <property type="entry name" value="STKc_PknB_like"/>
    <property type="match status" value="1"/>
</dbReference>
<feature type="domain" description="Protein kinase" evidence="9">
    <location>
        <begin position="9"/>
        <end position="267"/>
    </location>
</feature>
<evidence type="ECO:0000256" key="2">
    <source>
        <dbReference type="ARBA" id="ARBA00022527"/>
    </source>
</evidence>
<keyword evidence="3" id="KW-0808">Transferase</keyword>
<feature type="compositionally biased region" description="Low complexity" evidence="8">
    <location>
        <begin position="365"/>
        <end position="380"/>
    </location>
</feature>
<dbReference type="EC" id="2.7.11.1" evidence="1"/>
<gene>
    <name evidence="10" type="ORF">KGA66_05470</name>
</gene>
<dbReference type="PROSITE" id="PS00108">
    <property type="entry name" value="PROTEIN_KINASE_ST"/>
    <property type="match status" value="1"/>
</dbReference>
<evidence type="ECO:0000313" key="11">
    <source>
        <dbReference type="Proteomes" id="UP000677913"/>
    </source>
</evidence>
<keyword evidence="4 7" id="KW-0547">Nucleotide-binding</keyword>
<keyword evidence="11" id="KW-1185">Reference proteome</keyword>
<feature type="binding site" evidence="7">
    <location>
        <position position="38"/>
    </location>
    <ligand>
        <name>ATP</name>
        <dbReference type="ChEBI" id="CHEBI:30616"/>
    </ligand>
</feature>
<evidence type="ECO:0000256" key="4">
    <source>
        <dbReference type="ARBA" id="ARBA00022741"/>
    </source>
</evidence>
<dbReference type="Gene3D" id="1.10.510.10">
    <property type="entry name" value="Transferase(Phosphotransferase) domain 1"/>
    <property type="match status" value="1"/>
</dbReference>
<accession>A0A8J8BBH6</accession>
<evidence type="ECO:0000256" key="1">
    <source>
        <dbReference type="ARBA" id="ARBA00012513"/>
    </source>
</evidence>
<dbReference type="PANTHER" id="PTHR43289">
    <property type="entry name" value="MITOGEN-ACTIVATED PROTEIN KINASE KINASE KINASE 20-RELATED"/>
    <property type="match status" value="1"/>
</dbReference>
<dbReference type="PROSITE" id="PS50011">
    <property type="entry name" value="PROTEIN_KINASE_DOM"/>
    <property type="match status" value="1"/>
</dbReference>
<reference evidence="10" key="1">
    <citation type="submission" date="2021-04" db="EMBL/GenBank/DDBJ databases">
        <title>Genome based classification of Actinospica acidithermotolerans sp. nov., an actinobacterium isolated from an Indonesian hot spring.</title>
        <authorList>
            <person name="Kusuma A.B."/>
            <person name="Putra K.E."/>
            <person name="Nafisah S."/>
            <person name="Loh J."/>
            <person name="Nouioui I."/>
            <person name="Goodfellow M."/>
        </authorList>
    </citation>
    <scope>NUCLEOTIDE SEQUENCE</scope>
    <source>
        <strain evidence="10">DSM 45618</strain>
    </source>
</reference>
<sequence length="386" mass="39754">MGQPIGSRYELDEQLGRGAFGSVWRGHVRDTGEAVAVKVLLEELAADPDVVTRFLRERTALVGLRHRSLVSVRDLVVEGDVLALVMQLVDGPDLRAYLRARGTLGSEEAALLVADVAEALAVAHAAKIIHRDVKPANVLLKPDVGGFRPLLTDFGIARLADAPSVTRTSQVVGTPYYLSPEVISGRKATAAVDIYASGIMLYELLTGHPPFRGRDAMEVFRAHQTATPQRPPGVSDRLWAVATAALAKDPQLRPLAGELASRLRAAVRVKQDGTTVRLPVNPSEGTVVLPALSAEENIAAGAGAGAHAAPHAVWPSRPPQQGNVAVANGAASPQGAERAKPAPVGPAAAGAGAGAAAGVAGGAGAQAAAARSRAAQQPPSGAQVIP</sequence>
<evidence type="ECO:0000259" key="9">
    <source>
        <dbReference type="PROSITE" id="PS50011"/>
    </source>
</evidence>
<proteinExistence type="predicted"/>
<evidence type="ECO:0000256" key="7">
    <source>
        <dbReference type="PROSITE-ProRule" id="PRU10141"/>
    </source>
</evidence>
<dbReference type="Pfam" id="PF00069">
    <property type="entry name" value="Pkinase"/>
    <property type="match status" value="1"/>
</dbReference>
<name>A0A8J8BBH6_9ACTN</name>
<dbReference type="Gene3D" id="3.30.200.20">
    <property type="entry name" value="Phosphorylase Kinase, domain 1"/>
    <property type="match status" value="1"/>
</dbReference>
<dbReference type="InterPro" id="IPR017441">
    <property type="entry name" value="Protein_kinase_ATP_BS"/>
</dbReference>
<dbReference type="SUPFAM" id="SSF56112">
    <property type="entry name" value="Protein kinase-like (PK-like)"/>
    <property type="match status" value="1"/>
</dbReference>
<dbReference type="InterPro" id="IPR008271">
    <property type="entry name" value="Ser/Thr_kinase_AS"/>
</dbReference>
<organism evidence="10 11">
    <name type="scientific">Actinocrinis puniceicyclus</name>
    <dbReference type="NCBI Taxonomy" id="977794"/>
    <lineage>
        <taxon>Bacteria</taxon>
        <taxon>Bacillati</taxon>
        <taxon>Actinomycetota</taxon>
        <taxon>Actinomycetes</taxon>
        <taxon>Catenulisporales</taxon>
        <taxon>Actinospicaceae</taxon>
        <taxon>Actinocrinis</taxon>
    </lineage>
</organism>
<evidence type="ECO:0000256" key="3">
    <source>
        <dbReference type="ARBA" id="ARBA00022679"/>
    </source>
</evidence>
<evidence type="ECO:0000313" key="10">
    <source>
        <dbReference type="EMBL" id="MBS2962485.1"/>
    </source>
</evidence>
<keyword evidence="2 10" id="KW-0723">Serine/threonine-protein kinase</keyword>
<dbReference type="GO" id="GO:0004674">
    <property type="term" value="F:protein serine/threonine kinase activity"/>
    <property type="evidence" value="ECO:0007669"/>
    <property type="project" value="UniProtKB-KW"/>
</dbReference>
<feature type="compositionally biased region" description="Low complexity" evidence="8">
    <location>
        <begin position="341"/>
        <end position="350"/>
    </location>
</feature>
<evidence type="ECO:0000256" key="5">
    <source>
        <dbReference type="ARBA" id="ARBA00022777"/>
    </source>
</evidence>
<keyword evidence="6 7" id="KW-0067">ATP-binding</keyword>
<evidence type="ECO:0000256" key="8">
    <source>
        <dbReference type="SAM" id="MobiDB-lite"/>
    </source>
</evidence>
<dbReference type="AlphaFoldDB" id="A0A8J8BBH6"/>